<dbReference type="InterPro" id="IPR029060">
    <property type="entry name" value="PIN-like_dom_sf"/>
</dbReference>
<dbReference type="SUPFAM" id="SSF88723">
    <property type="entry name" value="PIN domain-like"/>
    <property type="match status" value="1"/>
</dbReference>
<keyword evidence="2" id="KW-1277">Toxin-antitoxin system</keyword>
<dbReference type="Gene3D" id="3.40.50.1010">
    <property type="entry name" value="5'-nuclease"/>
    <property type="match status" value="1"/>
</dbReference>
<name>A0A0C1QXE7_9RICK</name>
<keyword evidence="5 9" id="KW-0378">Hydrolase</keyword>
<gene>
    <name evidence="9" type="primary">vapC_2</name>
    <name evidence="9" type="ORF">NF27_GP00110</name>
</gene>
<dbReference type="Proteomes" id="UP000031258">
    <property type="component" value="Unassembled WGS sequence"/>
</dbReference>
<evidence type="ECO:0000256" key="5">
    <source>
        <dbReference type="ARBA" id="ARBA00022801"/>
    </source>
</evidence>
<sequence>MLMQYLLDTCVVSDFIKNIGNTIEHVKKHNPLHLSISTITLMEIEYGLEKLPSRAEKIRNIIYAFTSTINIIPFDNEAVLNAAKIRAELSNKGTPIGAYDVLIAGVALANDLVLVTANTKEFERIKDLKIENWRL</sequence>
<dbReference type="GO" id="GO:0004519">
    <property type="term" value="F:endonuclease activity"/>
    <property type="evidence" value="ECO:0007669"/>
    <property type="project" value="UniProtKB-KW"/>
</dbReference>
<evidence type="ECO:0000313" key="10">
    <source>
        <dbReference type="Proteomes" id="UP000031258"/>
    </source>
</evidence>
<comment type="caution">
    <text evidence="9">The sequence shown here is derived from an EMBL/GenBank/DDBJ whole genome shotgun (WGS) entry which is preliminary data.</text>
</comment>
<evidence type="ECO:0000256" key="3">
    <source>
        <dbReference type="ARBA" id="ARBA00022722"/>
    </source>
</evidence>
<evidence type="ECO:0000256" key="7">
    <source>
        <dbReference type="ARBA" id="ARBA00038093"/>
    </source>
</evidence>
<dbReference type="GO" id="GO:0016787">
    <property type="term" value="F:hydrolase activity"/>
    <property type="evidence" value="ECO:0007669"/>
    <property type="project" value="UniProtKB-KW"/>
</dbReference>
<dbReference type="STRING" id="86105.NF27_GP00110"/>
<dbReference type="EC" id="3.1.-.-" evidence="9"/>
<dbReference type="PANTHER" id="PTHR33653:SF1">
    <property type="entry name" value="RIBONUCLEASE VAPC2"/>
    <property type="match status" value="1"/>
</dbReference>
<evidence type="ECO:0000256" key="1">
    <source>
        <dbReference type="ARBA" id="ARBA00001946"/>
    </source>
</evidence>
<keyword evidence="6" id="KW-0460">Magnesium</keyword>
<accession>A0A0C1QXE7</accession>
<evidence type="ECO:0000259" key="8">
    <source>
        <dbReference type="Pfam" id="PF01850"/>
    </source>
</evidence>
<keyword evidence="4" id="KW-0479">Metal-binding</keyword>
<protein>
    <submittedName>
        <fullName evidence="9">tRNA(FMet)-specific endonuclease VapC</fullName>
        <ecNumber evidence="9">3.1.-.-</ecNumber>
    </submittedName>
</protein>
<evidence type="ECO:0000256" key="4">
    <source>
        <dbReference type="ARBA" id="ARBA00022723"/>
    </source>
</evidence>
<dbReference type="EMBL" id="JSWE01000162">
    <property type="protein sequence ID" value="KIE04685.1"/>
    <property type="molecule type" value="Genomic_DNA"/>
</dbReference>
<dbReference type="Pfam" id="PF01850">
    <property type="entry name" value="PIN"/>
    <property type="match status" value="1"/>
</dbReference>
<keyword evidence="10" id="KW-1185">Reference proteome</keyword>
<dbReference type="AlphaFoldDB" id="A0A0C1QXE7"/>
<dbReference type="PANTHER" id="PTHR33653">
    <property type="entry name" value="RIBONUCLEASE VAPC2"/>
    <property type="match status" value="1"/>
</dbReference>
<comment type="cofactor">
    <cofactor evidence="1">
        <name>Mg(2+)</name>
        <dbReference type="ChEBI" id="CHEBI:18420"/>
    </cofactor>
</comment>
<keyword evidence="9" id="KW-0255">Endonuclease</keyword>
<dbReference type="CDD" id="cd18750">
    <property type="entry name" value="PIN_VapC4-5_FitB-like"/>
    <property type="match status" value="1"/>
</dbReference>
<reference evidence="9 10" key="1">
    <citation type="submission" date="2014-11" db="EMBL/GenBank/DDBJ databases">
        <title>A Rickettsiales Symbiont of Amoebae With Ancient Features.</title>
        <authorList>
            <person name="Schulz F."/>
            <person name="Martijn J."/>
            <person name="Wascher F."/>
            <person name="Kostanjsek R."/>
            <person name="Ettema T.J."/>
            <person name="Horn M."/>
        </authorList>
    </citation>
    <scope>NUCLEOTIDE SEQUENCE [LARGE SCALE GENOMIC DNA]</scope>
    <source>
        <strain evidence="9 10">UWC36</strain>
    </source>
</reference>
<dbReference type="GO" id="GO:0046872">
    <property type="term" value="F:metal ion binding"/>
    <property type="evidence" value="ECO:0007669"/>
    <property type="project" value="UniProtKB-KW"/>
</dbReference>
<evidence type="ECO:0000256" key="6">
    <source>
        <dbReference type="ARBA" id="ARBA00022842"/>
    </source>
</evidence>
<dbReference type="InterPro" id="IPR050556">
    <property type="entry name" value="Type_II_TA_system_RNase"/>
</dbReference>
<proteinExistence type="inferred from homology"/>
<dbReference type="InterPro" id="IPR002716">
    <property type="entry name" value="PIN_dom"/>
</dbReference>
<feature type="domain" description="PIN" evidence="8">
    <location>
        <begin position="5"/>
        <end position="126"/>
    </location>
</feature>
<comment type="similarity">
    <text evidence="7">Belongs to the PINc/VapC protein family.</text>
</comment>
<keyword evidence="3" id="KW-0540">Nuclease</keyword>
<evidence type="ECO:0000313" key="9">
    <source>
        <dbReference type="EMBL" id="KIE04685.1"/>
    </source>
</evidence>
<organism evidence="9 10">
    <name type="scientific">Candidatus Jidaibacter acanthamoebae</name>
    <dbReference type="NCBI Taxonomy" id="86105"/>
    <lineage>
        <taxon>Bacteria</taxon>
        <taxon>Pseudomonadati</taxon>
        <taxon>Pseudomonadota</taxon>
        <taxon>Alphaproteobacteria</taxon>
        <taxon>Rickettsiales</taxon>
        <taxon>Candidatus Midichloriaceae</taxon>
        <taxon>Candidatus Jidaibacter</taxon>
    </lineage>
</organism>
<evidence type="ECO:0000256" key="2">
    <source>
        <dbReference type="ARBA" id="ARBA00022649"/>
    </source>
</evidence>